<dbReference type="Proteomes" id="UP000051749">
    <property type="component" value="Unassembled WGS sequence"/>
</dbReference>
<accession>A0A0R2JWD3</accession>
<reference evidence="1 2" key="1">
    <citation type="journal article" date="2015" name="Genome Announc.">
        <title>Expanding the biotechnology potential of lactobacilli through comparative genomics of 213 strains and associated genera.</title>
        <authorList>
            <person name="Sun Z."/>
            <person name="Harris H.M."/>
            <person name="McCann A."/>
            <person name="Guo C."/>
            <person name="Argimon S."/>
            <person name="Zhang W."/>
            <person name="Yang X."/>
            <person name="Jeffery I.B."/>
            <person name="Cooney J.C."/>
            <person name="Kagawa T.F."/>
            <person name="Liu W."/>
            <person name="Song Y."/>
            <person name="Salvetti E."/>
            <person name="Wrobel A."/>
            <person name="Rasinkangas P."/>
            <person name="Parkhill J."/>
            <person name="Rea M.C."/>
            <person name="O'Sullivan O."/>
            <person name="Ritari J."/>
            <person name="Douillard F.P."/>
            <person name="Paul Ross R."/>
            <person name="Yang R."/>
            <person name="Briner A.E."/>
            <person name="Felis G.E."/>
            <person name="de Vos W.M."/>
            <person name="Barrangou R."/>
            <person name="Klaenhammer T.R."/>
            <person name="Caufield P.W."/>
            <person name="Cui Y."/>
            <person name="Zhang H."/>
            <person name="O'Toole P.W."/>
        </authorList>
    </citation>
    <scope>NUCLEOTIDE SEQUENCE [LARGE SCALE GENOMIC DNA]</scope>
    <source>
        <strain evidence="1 2">DSM 22301</strain>
    </source>
</reference>
<dbReference type="PATRIC" id="fig|319653.3.peg.1207"/>
<protein>
    <submittedName>
        <fullName evidence="1">Uncharacterized protein</fullName>
    </submittedName>
</protein>
<name>A0A0R2JWD3_9LACO</name>
<dbReference type="STRING" id="319653.SAMN04487973_12413"/>
<proteinExistence type="predicted"/>
<dbReference type="EMBL" id="JQBY01000028">
    <property type="protein sequence ID" value="KRN81441.1"/>
    <property type="molecule type" value="Genomic_DNA"/>
</dbReference>
<organism evidence="1 2">
    <name type="scientific">Pediococcus ethanolidurans</name>
    <dbReference type="NCBI Taxonomy" id="319653"/>
    <lineage>
        <taxon>Bacteria</taxon>
        <taxon>Bacillati</taxon>
        <taxon>Bacillota</taxon>
        <taxon>Bacilli</taxon>
        <taxon>Lactobacillales</taxon>
        <taxon>Lactobacillaceae</taxon>
        <taxon>Pediococcus</taxon>
    </lineage>
</organism>
<evidence type="ECO:0000313" key="1">
    <source>
        <dbReference type="EMBL" id="KRN81441.1"/>
    </source>
</evidence>
<evidence type="ECO:0000313" key="2">
    <source>
        <dbReference type="Proteomes" id="UP000051749"/>
    </source>
</evidence>
<sequence length="285" mass="33309">MTRGFVMKKALILVTDSVSIKNPYLLKTIQKLTNNQIQVTVLVMILDFHLASKITEKLTQKINDSHFKAQIINWFELLQDQQGITTDLQGLEAVQSNHLQKKSFRLTEQKTVERFFDHHALIGEQTFRADKLNLFKSFDNGKLLAQYYFDDQQKVREVVHFQEGQPVTYEVLNNHQQKLYQFVVKPSQSHRFKVASDSEFATRGATINQEIFKGTPRNTVQIEIVNAQYSVHDYVTWRPYQNVFEFYAEQIRQLTNNGQDTGVFMDLKDVEPLSPYLETVKTFNY</sequence>
<gene>
    <name evidence="1" type="ORF">IV87_GL001192</name>
</gene>
<comment type="caution">
    <text evidence="1">The sequence shown here is derived from an EMBL/GenBank/DDBJ whole genome shotgun (WGS) entry which is preliminary data.</text>
</comment>
<dbReference type="AlphaFoldDB" id="A0A0R2JWD3"/>